<name>A0AC60NXM9_IXOPE</name>
<keyword evidence="2" id="KW-1185">Reference proteome</keyword>
<proteinExistence type="predicted"/>
<gene>
    <name evidence="1" type="ORF">HPB47_010959</name>
</gene>
<evidence type="ECO:0000313" key="1">
    <source>
        <dbReference type="EMBL" id="KAG0411909.1"/>
    </source>
</evidence>
<dbReference type="Proteomes" id="UP000805193">
    <property type="component" value="Unassembled WGS sequence"/>
</dbReference>
<reference evidence="1 2" key="1">
    <citation type="journal article" date="2020" name="Cell">
        <title>Large-Scale Comparative Analyses of Tick Genomes Elucidate Their Genetic Diversity and Vector Capacities.</title>
        <authorList>
            <consortium name="Tick Genome and Microbiome Consortium (TIGMIC)"/>
            <person name="Jia N."/>
            <person name="Wang J."/>
            <person name="Shi W."/>
            <person name="Du L."/>
            <person name="Sun Y."/>
            <person name="Zhan W."/>
            <person name="Jiang J.F."/>
            <person name="Wang Q."/>
            <person name="Zhang B."/>
            <person name="Ji P."/>
            <person name="Bell-Sakyi L."/>
            <person name="Cui X.M."/>
            <person name="Yuan T.T."/>
            <person name="Jiang B.G."/>
            <person name="Yang W.F."/>
            <person name="Lam T.T."/>
            <person name="Chang Q.C."/>
            <person name="Ding S.J."/>
            <person name="Wang X.J."/>
            <person name="Zhu J.G."/>
            <person name="Ruan X.D."/>
            <person name="Zhao L."/>
            <person name="Wei J.T."/>
            <person name="Ye R.Z."/>
            <person name="Que T.C."/>
            <person name="Du C.H."/>
            <person name="Zhou Y.H."/>
            <person name="Cheng J.X."/>
            <person name="Dai P.F."/>
            <person name="Guo W.B."/>
            <person name="Han X.H."/>
            <person name="Huang E.J."/>
            <person name="Li L.F."/>
            <person name="Wei W."/>
            <person name="Gao Y.C."/>
            <person name="Liu J.Z."/>
            <person name="Shao H.Z."/>
            <person name="Wang X."/>
            <person name="Wang C.C."/>
            <person name="Yang T.C."/>
            <person name="Huo Q.B."/>
            <person name="Li W."/>
            <person name="Chen H.Y."/>
            <person name="Chen S.E."/>
            <person name="Zhou L.G."/>
            <person name="Ni X.B."/>
            <person name="Tian J.H."/>
            <person name="Sheng Y."/>
            <person name="Liu T."/>
            <person name="Pan Y.S."/>
            <person name="Xia L.Y."/>
            <person name="Li J."/>
            <person name="Zhao F."/>
            <person name="Cao W.C."/>
        </authorList>
    </citation>
    <scope>NUCLEOTIDE SEQUENCE [LARGE SCALE GENOMIC DNA]</scope>
    <source>
        <strain evidence="1">Iper-2018</strain>
    </source>
</reference>
<comment type="caution">
    <text evidence="1">The sequence shown here is derived from an EMBL/GenBank/DDBJ whole genome shotgun (WGS) entry which is preliminary data.</text>
</comment>
<feature type="non-terminal residue" evidence="1">
    <location>
        <position position="274"/>
    </location>
</feature>
<organism evidence="1 2">
    <name type="scientific">Ixodes persulcatus</name>
    <name type="common">Taiga tick</name>
    <dbReference type="NCBI Taxonomy" id="34615"/>
    <lineage>
        <taxon>Eukaryota</taxon>
        <taxon>Metazoa</taxon>
        <taxon>Ecdysozoa</taxon>
        <taxon>Arthropoda</taxon>
        <taxon>Chelicerata</taxon>
        <taxon>Arachnida</taxon>
        <taxon>Acari</taxon>
        <taxon>Parasitiformes</taxon>
        <taxon>Ixodida</taxon>
        <taxon>Ixodoidea</taxon>
        <taxon>Ixodidae</taxon>
        <taxon>Ixodinae</taxon>
        <taxon>Ixodes</taxon>
    </lineage>
</organism>
<accession>A0AC60NXM9</accession>
<protein>
    <submittedName>
        <fullName evidence="1">Uncharacterized protein</fullName>
    </submittedName>
</protein>
<sequence length="274" mass="29887">MVHPGGIERAKLLPDQRRSPSRWNVEPRRRAVQKHYRKSNLCEVPFGKAAIKEFCGADEGIAMASIRAATSRLVGSEARALAYGSPCGGFESRLRVKNRFEHHLDAIILPGFSVVGLDSASLELQRGCIIGTESGRTRLNAEGRTLDIASMGPVSSKQRSDSKGSDEDVVLQKFTANVYDVYVIRGNSALLRCYVPPAVKDYVRVTSWVRDDGVTVGTLGSTGIEDRYLMLPTGELLIRGVQSPDTFRGYRCQVRNVLTGVTDTSATAGKVIVT</sequence>
<dbReference type="EMBL" id="JABSTQ010011393">
    <property type="protein sequence ID" value="KAG0411909.1"/>
    <property type="molecule type" value="Genomic_DNA"/>
</dbReference>
<evidence type="ECO:0000313" key="2">
    <source>
        <dbReference type="Proteomes" id="UP000805193"/>
    </source>
</evidence>